<dbReference type="AlphaFoldDB" id="A0A835LHU5"/>
<dbReference type="Gene3D" id="3.80.10.10">
    <property type="entry name" value="Ribonuclease Inhibitor"/>
    <property type="match status" value="2"/>
</dbReference>
<dbReference type="Proteomes" id="UP000631114">
    <property type="component" value="Unassembled WGS sequence"/>
</dbReference>
<gene>
    <name evidence="1" type="ORF">IFM89_038482</name>
</gene>
<protein>
    <recommendedName>
        <fullName evidence="3">Disease resistance protein</fullName>
    </recommendedName>
</protein>
<accession>A0A835LHU5</accession>
<evidence type="ECO:0000313" key="2">
    <source>
        <dbReference type="Proteomes" id="UP000631114"/>
    </source>
</evidence>
<evidence type="ECO:0000313" key="1">
    <source>
        <dbReference type="EMBL" id="KAF9595330.1"/>
    </source>
</evidence>
<keyword evidence="2" id="KW-1185">Reference proteome</keyword>
<dbReference type="PANTHER" id="PTHR36766:SF40">
    <property type="entry name" value="DISEASE RESISTANCE PROTEIN RGA3"/>
    <property type="match status" value="1"/>
</dbReference>
<dbReference type="InterPro" id="IPR032675">
    <property type="entry name" value="LRR_dom_sf"/>
</dbReference>
<name>A0A835LHU5_9MAGN</name>
<dbReference type="PANTHER" id="PTHR36766">
    <property type="entry name" value="PLANT BROAD-SPECTRUM MILDEW RESISTANCE PROTEIN RPW8"/>
    <property type="match status" value="1"/>
</dbReference>
<evidence type="ECO:0008006" key="3">
    <source>
        <dbReference type="Google" id="ProtNLM"/>
    </source>
</evidence>
<proteinExistence type="predicted"/>
<dbReference type="OrthoDB" id="1265116at2759"/>
<sequence length="260" mass="29496">MSFLGDSVVVSSLQRLELHICPKLRLPMPLPSSIKQLTLERWNDPLLNSVETLPNLSSLCVIGFDEVETFSEAPLQNLRSLETLIIWECYTLTRLPTELENLTTLRILKIYFCGGLESLTEGLRNLASLKELVIGHCQSLKSLSESSLQQLTTLETLTFSHCPNLEIFSVGFQNLIALRSLTLDCLPQLTSLPKELRHSPRLLLLRTKNCKNLKTLPKWLLNLPTLYFLDIIGCHPELHKRCKDWTGAAHLRVVNEELSL</sequence>
<comment type="caution">
    <text evidence="1">The sequence shown here is derived from an EMBL/GenBank/DDBJ whole genome shotgun (WGS) entry which is preliminary data.</text>
</comment>
<dbReference type="SUPFAM" id="SSF52047">
    <property type="entry name" value="RNI-like"/>
    <property type="match status" value="1"/>
</dbReference>
<dbReference type="EMBL" id="JADFTS010000008">
    <property type="protein sequence ID" value="KAF9595330.1"/>
    <property type="molecule type" value="Genomic_DNA"/>
</dbReference>
<organism evidence="1 2">
    <name type="scientific">Coptis chinensis</name>
    <dbReference type="NCBI Taxonomy" id="261450"/>
    <lineage>
        <taxon>Eukaryota</taxon>
        <taxon>Viridiplantae</taxon>
        <taxon>Streptophyta</taxon>
        <taxon>Embryophyta</taxon>
        <taxon>Tracheophyta</taxon>
        <taxon>Spermatophyta</taxon>
        <taxon>Magnoliopsida</taxon>
        <taxon>Ranunculales</taxon>
        <taxon>Ranunculaceae</taxon>
        <taxon>Coptidoideae</taxon>
        <taxon>Coptis</taxon>
    </lineage>
</organism>
<reference evidence="1 2" key="1">
    <citation type="submission" date="2020-10" db="EMBL/GenBank/DDBJ databases">
        <title>The Coptis chinensis genome and diversification of protoberbering-type alkaloids.</title>
        <authorList>
            <person name="Wang B."/>
            <person name="Shu S."/>
            <person name="Song C."/>
            <person name="Liu Y."/>
        </authorList>
    </citation>
    <scope>NUCLEOTIDE SEQUENCE [LARGE SCALE GENOMIC DNA]</scope>
    <source>
        <strain evidence="1">HL-2020</strain>
        <tissue evidence="1">Leaf</tissue>
    </source>
</reference>